<protein>
    <submittedName>
        <fullName evidence="1">Uncharacterized protein</fullName>
    </submittedName>
</protein>
<dbReference type="RefSeq" id="WP_180848443.1">
    <property type="nucleotide sequence ID" value="NZ_CP047418.1"/>
</dbReference>
<proteinExistence type="predicted"/>
<sequence length="126" mass="14111">MSYLTYDEYQALGFKLEEQQFTQYLKRAESQIDSVARAFYRSVDIDTDQVEDRVTAFKTAICEQVDFLAYAGSETSYQLAQNDYNSVSIGRLSLSPKNGLADTVVGGVCMEARDLLGRYGLLFTGV</sequence>
<dbReference type="EMBL" id="CP047418">
    <property type="protein sequence ID" value="QLL78147.1"/>
    <property type="molecule type" value="Genomic_DNA"/>
</dbReference>
<accession>A0A7H9ELK0</accession>
<dbReference type="Proteomes" id="UP000510886">
    <property type="component" value="Chromosome"/>
</dbReference>
<evidence type="ECO:0000313" key="2">
    <source>
        <dbReference type="Proteomes" id="UP000510886"/>
    </source>
</evidence>
<name>A0A7H9ELK0_9LACO</name>
<reference evidence="1 2" key="1">
    <citation type="submission" date="2020-01" db="EMBL/GenBank/DDBJ databases">
        <title>Complete and circular genome sequences of six lactobacillus isolates from horses.</title>
        <authorList>
            <person name="Hassan H.M."/>
        </authorList>
    </citation>
    <scope>NUCLEOTIDE SEQUENCE [LARGE SCALE GENOMIC DNA]</scope>
    <source>
        <strain evidence="1 2">1A</strain>
    </source>
</reference>
<dbReference type="KEGG" id="lsw:GTO87_05760"/>
<evidence type="ECO:0000313" key="1">
    <source>
        <dbReference type="EMBL" id="QLL78147.1"/>
    </source>
</evidence>
<dbReference type="AlphaFoldDB" id="A0A7H9ELK0"/>
<gene>
    <name evidence="1" type="ORF">GTO87_05760</name>
</gene>
<organism evidence="1 2">
    <name type="scientific">Ligilactobacillus saerimneri</name>
    <dbReference type="NCBI Taxonomy" id="228229"/>
    <lineage>
        <taxon>Bacteria</taxon>
        <taxon>Bacillati</taxon>
        <taxon>Bacillota</taxon>
        <taxon>Bacilli</taxon>
        <taxon>Lactobacillales</taxon>
        <taxon>Lactobacillaceae</taxon>
        <taxon>Ligilactobacillus</taxon>
    </lineage>
</organism>